<sequence length="299" mass="33439">MNGDSLVRPEWSRVRLAYFLSAPASFLILLIYVLPILAVFMISFTDYSLVYDGFSFVGLDNYKQMFTDRHFLTALQNTLIYAAIFIPGAFVLPLVLAIAIQRRRRFRSILEVLYFMPVTSTLTAMTLVWRALLDSNQGAINNLLVGLGFGKVNWLGDGDVVLISIAMVSVWGVIGFNMVLFLAGLTAIPKNLYEAASIDGADHPLDRFFQVTWPLLAPTALFVSVNTLVTAFKLFDTVAVLTRGGPDRASEVYLYLAYLEGFENFNMAYACALSLVFLTVLFLVAWLQTRLGDRRRTHA</sequence>
<accession>A0A939ESE9</accession>
<dbReference type="SUPFAM" id="SSF161098">
    <property type="entry name" value="MetI-like"/>
    <property type="match status" value="1"/>
</dbReference>
<reference evidence="9" key="1">
    <citation type="submission" date="2021-03" db="EMBL/GenBank/DDBJ databases">
        <title>Roseibium sp. CAU 1637 isolated from Incheon.</title>
        <authorList>
            <person name="Kim W."/>
        </authorList>
    </citation>
    <scope>NUCLEOTIDE SEQUENCE</scope>
    <source>
        <strain evidence="9">CAU 1637</strain>
    </source>
</reference>
<dbReference type="AlphaFoldDB" id="A0A939ESE9"/>
<dbReference type="InterPro" id="IPR051393">
    <property type="entry name" value="ABC_transporter_permease"/>
</dbReference>
<keyword evidence="3" id="KW-1003">Cell membrane</keyword>
<evidence type="ECO:0000256" key="2">
    <source>
        <dbReference type="ARBA" id="ARBA00022448"/>
    </source>
</evidence>
<gene>
    <name evidence="9" type="ORF">J0X15_17650</name>
</gene>
<name>A0A939ESE9_9HYPH</name>
<dbReference type="PANTHER" id="PTHR30193:SF37">
    <property type="entry name" value="INNER MEMBRANE ABC TRANSPORTER PERMEASE PROTEIN YCJO"/>
    <property type="match status" value="1"/>
</dbReference>
<dbReference type="CDD" id="cd06261">
    <property type="entry name" value="TM_PBP2"/>
    <property type="match status" value="1"/>
</dbReference>
<dbReference type="Proteomes" id="UP000664779">
    <property type="component" value="Unassembled WGS sequence"/>
</dbReference>
<evidence type="ECO:0000259" key="8">
    <source>
        <dbReference type="PROSITE" id="PS50928"/>
    </source>
</evidence>
<keyword evidence="10" id="KW-1185">Reference proteome</keyword>
<keyword evidence="6 7" id="KW-0472">Membrane</keyword>
<dbReference type="InterPro" id="IPR035906">
    <property type="entry name" value="MetI-like_sf"/>
</dbReference>
<dbReference type="PANTHER" id="PTHR30193">
    <property type="entry name" value="ABC TRANSPORTER PERMEASE PROTEIN"/>
    <property type="match status" value="1"/>
</dbReference>
<dbReference type="Gene3D" id="1.10.3720.10">
    <property type="entry name" value="MetI-like"/>
    <property type="match status" value="1"/>
</dbReference>
<comment type="similarity">
    <text evidence="7">Belongs to the binding-protein-dependent transport system permease family.</text>
</comment>
<evidence type="ECO:0000256" key="5">
    <source>
        <dbReference type="ARBA" id="ARBA00022989"/>
    </source>
</evidence>
<comment type="caution">
    <text evidence="9">The sequence shown here is derived from an EMBL/GenBank/DDBJ whole genome shotgun (WGS) entry which is preliminary data.</text>
</comment>
<organism evidence="9 10">
    <name type="scientific">Roseibium limicola</name>
    <dbReference type="NCBI Taxonomy" id="2816037"/>
    <lineage>
        <taxon>Bacteria</taxon>
        <taxon>Pseudomonadati</taxon>
        <taxon>Pseudomonadota</taxon>
        <taxon>Alphaproteobacteria</taxon>
        <taxon>Hyphomicrobiales</taxon>
        <taxon>Stappiaceae</taxon>
        <taxon>Roseibium</taxon>
    </lineage>
</organism>
<dbReference type="RefSeq" id="WP_206943590.1">
    <property type="nucleotide sequence ID" value="NZ_JAFLNF010000008.1"/>
</dbReference>
<feature type="domain" description="ABC transmembrane type-1" evidence="8">
    <location>
        <begin position="75"/>
        <end position="288"/>
    </location>
</feature>
<feature type="transmembrane region" description="Helical" evidence="7">
    <location>
        <begin position="16"/>
        <end position="42"/>
    </location>
</feature>
<feature type="transmembrane region" description="Helical" evidence="7">
    <location>
        <begin position="112"/>
        <end position="132"/>
    </location>
</feature>
<evidence type="ECO:0000313" key="10">
    <source>
        <dbReference type="Proteomes" id="UP000664779"/>
    </source>
</evidence>
<comment type="subcellular location">
    <subcellularLocation>
        <location evidence="1 7">Cell membrane</location>
        <topology evidence="1 7">Multi-pass membrane protein</topology>
    </subcellularLocation>
</comment>
<feature type="transmembrane region" description="Helical" evidence="7">
    <location>
        <begin position="215"/>
        <end position="235"/>
    </location>
</feature>
<proteinExistence type="inferred from homology"/>
<feature type="transmembrane region" description="Helical" evidence="7">
    <location>
        <begin position="79"/>
        <end position="100"/>
    </location>
</feature>
<dbReference type="PROSITE" id="PS50928">
    <property type="entry name" value="ABC_TM1"/>
    <property type="match status" value="1"/>
</dbReference>
<evidence type="ECO:0000313" key="9">
    <source>
        <dbReference type="EMBL" id="MBO0347056.1"/>
    </source>
</evidence>
<keyword evidence="4 7" id="KW-0812">Transmembrane</keyword>
<dbReference type="InterPro" id="IPR000515">
    <property type="entry name" value="MetI-like"/>
</dbReference>
<evidence type="ECO:0000256" key="1">
    <source>
        <dbReference type="ARBA" id="ARBA00004651"/>
    </source>
</evidence>
<evidence type="ECO:0000256" key="6">
    <source>
        <dbReference type="ARBA" id="ARBA00023136"/>
    </source>
</evidence>
<feature type="transmembrane region" description="Helical" evidence="7">
    <location>
        <begin position="267"/>
        <end position="287"/>
    </location>
</feature>
<dbReference type="Pfam" id="PF00528">
    <property type="entry name" value="BPD_transp_1"/>
    <property type="match status" value="1"/>
</dbReference>
<evidence type="ECO:0000256" key="3">
    <source>
        <dbReference type="ARBA" id="ARBA00022475"/>
    </source>
</evidence>
<dbReference type="EMBL" id="JAFLNF010000008">
    <property type="protein sequence ID" value="MBO0347056.1"/>
    <property type="molecule type" value="Genomic_DNA"/>
</dbReference>
<evidence type="ECO:0000256" key="7">
    <source>
        <dbReference type="RuleBase" id="RU363032"/>
    </source>
</evidence>
<evidence type="ECO:0000256" key="4">
    <source>
        <dbReference type="ARBA" id="ARBA00022692"/>
    </source>
</evidence>
<protein>
    <submittedName>
        <fullName evidence="9">Sugar ABC transporter permease</fullName>
    </submittedName>
</protein>
<dbReference type="GO" id="GO:0005886">
    <property type="term" value="C:plasma membrane"/>
    <property type="evidence" value="ECO:0007669"/>
    <property type="project" value="UniProtKB-SubCell"/>
</dbReference>
<keyword evidence="5 7" id="KW-1133">Transmembrane helix</keyword>
<dbReference type="GO" id="GO:0055085">
    <property type="term" value="P:transmembrane transport"/>
    <property type="evidence" value="ECO:0007669"/>
    <property type="project" value="InterPro"/>
</dbReference>
<keyword evidence="2 7" id="KW-0813">Transport</keyword>
<feature type="transmembrane region" description="Helical" evidence="7">
    <location>
        <begin position="160"/>
        <end position="183"/>
    </location>
</feature>